<keyword evidence="2 4" id="KW-0472">Membrane</keyword>
<evidence type="ECO:0000256" key="2">
    <source>
        <dbReference type="ARBA" id="ARBA00023136"/>
    </source>
</evidence>
<evidence type="ECO:0000256" key="1">
    <source>
        <dbReference type="ARBA" id="ARBA00004442"/>
    </source>
</evidence>
<protein>
    <submittedName>
        <fullName evidence="7">OmpA family protein</fullName>
    </submittedName>
</protein>
<dbReference type="InterPro" id="IPR006665">
    <property type="entry name" value="OmpA-like"/>
</dbReference>
<name>A0ABY6CSV8_9BACT</name>
<feature type="signal peptide" evidence="5">
    <location>
        <begin position="1"/>
        <end position="19"/>
    </location>
</feature>
<dbReference type="Pfam" id="PF00691">
    <property type="entry name" value="OmpA"/>
    <property type="match status" value="1"/>
</dbReference>
<keyword evidence="3" id="KW-0998">Cell outer membrane</keyword>
<feature type="domain" description="OmpA-like" evidence="6">
    <location>
        <begin position="210"/>
        <end position="326"/>
    </location>
</feature>
<comment type="subcellular location">
    <subcellularLocation>
        <location evidence="1">Cell outer membrane</location>
    </subcellularLocation>
</comment>
<dbReference type="InterPro" id="IPR036737">
    <property type="entry name" value="OmpA-like_sf"/>
</dbReference>
<dbReference type="Gene3D" id="2.60.120.200">
    <property type="match status" value="1"/>
</dbReference>
<dbReference type="Proteomes" id="UP001065174">
    <property type="component" value="Chromosome"/>
</dbReference>
<proteinExistence type="predicted"/>
<dbReference type="CDD" id="cd07185">
    <property type="entry name" value="OmpA_C-like"/>
    <property type="match status" value="1"/>
</dbReference>
<dbReference type="Gene3D" id="3.30.1330.60">
    <property type="entry name" value="OmpA-like domain"/>
    <property type="match status" value="1"/>
</dbReference>
<evidence type="ECO:0000259" key="6">
    <source>
        <dbReference type="PROSITE" id="PS51123"/>
    </source>
</evidence>
<dbReference type="EMBL" id="CP106679">
    <property type="protein sequence ID" value="UXP33606.1"/>
    <property type="molecule type" value="Genomic_DNA"/>
</dbReference>
<feature type="chain" id="PRO_5046604577" evidence="5">
    <location>
        <begin position="20"/>
        <end position="326"/>
    </location>
</feature>
<dbReference type="RefSeq" id="WP_262311035.1">
    <property type="nucleotide sequence ID" value="NZ_CP106679.1"/>
</dbReference>
<evidence type="ECO:0000256" key="4">
    <source>
        <dbReference type="PROSITE-ProRule" id="PRU00473"/>
    </source>
</evidence>
<organism evidence="7 8">
    <name type="scientific">Reichenbachiella agarivorans</name>
    <dbReference type="NCBI Taxonomy" id="2979464"/>
    <lineage>
        <taxon>Bacteria</taxon>
        <taxon>Pseudomonadati</taxon>
        <taxon>Bacteroidota</taxon>
        <taxon>Cytophagia</taxon>
        <taxon>Cytophagales</taxon>
        <taxon>Reichenbachiellaceae</taxon>
        <taxon>Reichenbachiella</taxon>
    </lineage>
</organism>
<dbReference type="InterPro" id="IPR050330">
    <property type="entry name" value="Bact_OuterMem_StrucFunc"/>
</dbReference>
<gene>
    <name evidence="7" type="ORF">N6H18_06515</name>
</gene>
<keyword evidence="8" id="KW-1185">Reference proteome</keyword>
<dbReference type="PRINTS" id="PR01021">
    <property type="entry name" value="OMPADOMAIN"/>
</dbReference>
<evidence type="ECO:0000256" key="3">
    <source>
        <dbReference type="ARBA" id="ARBA00023237"/>
    </source>
</evidence>
<keyword evidence="5" id="KW-0732">Signal</keyword>
<evidence type="ECO:0000256" key="5">
    <source>
        <dbReference type="SAM" id="SignalP"/>
    </source>
</evidence>
<dbReference type="SUPFAM" id="SSF103088">
    <property type="entry name" value="OmpA-like"/>
    <property type="match status" value="1"/>
</dbReference>
<sequence>MKTLFISCICLCMSIQVWAQCSEGMSEGDNLISNSDFCKGNQDFESDYQFTRESGGEALLLGGRYATVTNPQYAMGLYPACRDHSSNGGVMLVFNGSESPNENAWSQTVKELKTNTEYVFSFWTAPLLRYSPAELEVYIDEVSVGKGFKLDSSLCEWRKYTVTWNSGNNTQAKLAIRNINMECISAHFALDDISFSACVPSDLKHQLSQAKAGQVFQLKNIYFETAKYVLKPESYTELDVLLEFMWQKPNVEIEIAGHTDNVGSQTNNQILSENRAKAVADYLEEKGIKPYRFTARGYGEDMPVDKNNTEEGRQNNRRVEFKIVKI</sequence>
<reference evidence="7" key="1">
    <citation type="submission" date="2022-09" db="EMBL/GenBank/DDBJ databases">
        <title>Comparative genomics and taxonomic characterization of three novel marine species of genus Reichenbachiella exhibiting antioxidant and polysaccharide degradation activities.</title>
        <authorList>
            <person name="Muhammad N."/>
            <person name="Lee Y.-J."/>
            <person name="Ko J."/>
            <person name="Kim S.-G."/>
        </authorList>
    </citation>
    <scope>NUCLEOTIDE SEQUENCE</scope>
    <source>
        <strain evidence="7">BKB1-1</strain>
    </source>
</reference>
<evidence type="ECO:0000313" key="8">
    <source>
        <dbReference type="Proteomes" id="UP001065174"/>
    </source>
</evidence>
<evidence type="ECO:0000313" key="7">
    <source>
        <dbReference type="EMBL" id="UXP33606.1"/>
    </source>
</evidence>
<dbReference type="InterPro" id="IPR006664">
    <property type="entry name" value="OMP_bac"/>
</dbReference>
<dbReference type="PANTHER" id="PTHR30329">
    <property type="entry name" value="STATOR ELEMENT OF FLAGELLAR MOTOR COMPLEX"/>
    <property type="match status" value="1"/>
</dbReference>
<accession>A0ABY6CSV8</accession>
<dbReference type="PROSITE" id="PS51123">
    <property type="entry name" value="OMPA_2"/>
    <property type="match status" value="1"/>
</dbReference>
<dbReference type="PANTHER" id="PTHR30329:SF21">
    <property type="entry name" value="LIPOPROTEIN YIAD-RELATED"/>
    <property type="match status" value="1"/>
</dbReference>